<evidence type="ECO:0000313" key="4">
    <source>
        <dbReference type="Proteomes" id="UP000037035"/>
    </source>
</evidence>
<reference evidence="3 4" key="1">
    <citation type="submission" date="2015-08" db="EMBL/GenBank/DDBJ databases">
        <title>Next Generation Sequencing and Analysis of the Genome of Puccinia sorghi L Schw, the Causal Agent of Maize Common Rust.</title>
        <authorList>
            <person name="Rochi L."/>
            <person name="Burguener G."/>
            <person name="Darino M."/>
            <person name="Turjanski A."/>
            <person name="Kreff E."/>
            <person name="Dieguez M.J."/>
            <person name="Sacco F."/>
        </authorList>
    </citation>
    <scope>NUCLEOTIDE SEQUENCE [LARGE SCALE GENOMIC DNA]</scope>
    <source>
        <strain evidence="3 4">RO10H11247</strain>
    </source>
</reference>
<evidence type="ECO:0000256" key="1">
    <source>
        <dbReference type="SAM" id="MobiDB-lite"/>
    </source>
</evidence>
<dbReference type="AlphaFoldDB" id="A0A0L6UBU2"/>
<keyword evidence="4" id="KW-1185">Reference proteome</keyword>
<comment type="caution">
    <text evidence="3">The sequence shown here is derived from an EMBL/GenBank/DDBJ whole genome shotgun (WGS) entry which is preliminary data.</text>
</comment>
<evidence type="ECO:0000313" key="3">
    <source>
        <dbReference type="EMBL" id="KNZ46024.1"/>
    </source>
</evidence>
<name>A0A0L6UBU2_9BASI</name>
<dbReference type="EMBL" id="LAVV01013072">
    <property type="protein sequence ID" value="KNZ46024.1"/>
    <property type="molecule type" value="Genomic_DNA"/>
</dbReference>
<protein>
    <submittedName>
        <fullName evidence="3">Uncharacterized protein</fullName>
    </submittedName>
</protein>
<organism evidence="3 4">
    <name type="scientific">Puccinia sorghi</name>
    <dbReference type="NCBI Taxonomy" id="27349"/>
    <lineage>
        <taxon>Eukaryota</taxon>
        <taxon>Fungi</taxon>
        <taxon>Dikarya</taxon>
        <taxon>Basidiomycota</taxon>
        <taxon>Pucciniomycotina</taxon>
        <taxon>Pucciniomycetes</taxon>
        <taxon>Pucciniales</taxon>
        <taxon>Pucciniaceae</taxon>
        <taxon>Puccinia</taxon>
    </lineage>
</organism>
<feature type="region of interest" description="Disordered" evidence="1">
    <location>
        <begin position="57"/>
        <end position="87"/>
    </location>
</feature>
<dbReference type="Proteomes" id="UP000037035">
    <property type="component" value="Unassembled WGS sequence"/>
</dbReference>
<gene>
    <name evidence="3" type="ORF">VP01_761g10</name>
</gene>
<sequence length="683" mass="77311">MRGKSLSQCIWLLSLQIIHPSISFEGRGIPRDLRHDPFNILAGVAIDHPIHPEATNNHLFRKQPRPGNSAQLEDGQRPPKRQRFSPDQLVATPIANVHEAFSRELDVGHHPRTLAPRTGALSHDVKGKHPAQAYLFFLFALKNYSTLASESNLSGPDRSAPPPSTEGAEASHVQSALAHTGAERSSQPLTTIIQDLGKIPPFFPNVERIPYVPMPNKAVQKFTNDLKKSLTRYAALEDGAALIDVKEIDHLPADMVTYSRKPGKRRPGKRGQENKTTIIRVLDSEYNYFSPEKISSKLMGLFDYMVFNHALSSSHLGVNGVKRLKECAQILRWLKSQLEGTKDSLPVVGKVPKIRMSKGFGEVQRWIIWYLHHEDPRVYAYTTSIALLWSWYRAWEPEKLLQLEDKRLELGLESFWLLMRRYAAEPGPGAGWCKVKSFDEQTPLPSLLGQIGITSLHEMTRSYNQWAMKFANSPQEATDWKIVAKIRQAYDGYMMGSQFGHPLESFHATSAVLQPCWNMIVSPEVVFMVRLTDISGRLITIPELEIGLKNLLESSYWWHQNLSRGLMVHGISPIPGAHELFLMWLTGILFKARHSLPVFGIVHRSTYNLFVGHPGFAQVQRFLIHHLSSNSSPGQPSTVASNAITLLAYWYSSQQADFWRQYIKDQGRVFIFIQAGLKEIFKL</sequence>
<feature type="chain" id="PRO_5005567604" evidence="2">
    <location>
        <begin position="24"/>
        <end position="683"/>
    </location>
</feature>
<feature type="region of interest" description="Disordered" evidence="1">
    <location>
        <begin position="150"/>
        <end position="186"/>
    </location>
</feature>
<dbReference type="STRING" id="27349.A0A0L6UBU2"/>
<dbReference type="OrthoDB" id="2497716at2759"/>
<dbReference type="VEuPathDB" id="FungiDB:VP01_761g10"/>
<accession>A0A0L6UBU2</accession>
<keyword evidence="2" id="KW-0732">Signal</keyword>
<proteinExistence type="predicted"/>
<feature type="signal peptide" evidence="2">
    <location>
        <begin position="1"/>
        <end position="23"/>
    </location>
</feature>
<evidence type="ECO:0000256" key="2">
    <source>
        <dbReference type="SAM" id="SignalP"/>
    </source>
</evidence>